<dbReference type="KEGG" id="csl:COCSUDRAFT_61623"/>
<dbReference type="RefSeq" id="XP_005649948.1">
    <property type="nucleotide sequence ID" value="XM_005649891.1"/>
</dbReference>
<gene>
    <name evidence="2" type="ORF">COCSUDRAFT_61623</name>
</gene>
<name>I0Z435_COCSC</name>
<evidence type="ECO:0000256" key="1">
    <source>
        <dbReference type="SAM" id="MobiDB-lite"/>
    </source>
</evidence>
<sequence>MSLILHPCAASSLHHRLTARLLIDDARAFTGGDEVIVTSLPPPSLPASISIPAVAPSEQTDEDGGPLGDYGLSYMGSTGAQRRPSPAVAPRQSAEPAPAPAQPCQSCVGLIGGPSVSVSMAPGPRMGAVGQPVRAPVAAPAAQPVQLKSPSKALPPGVFQKAVPAPKENLAFKSK</sequence>
<proteinExistence type="predicted"/>
<keyword evidence="3" id="KW-1185">Reference proteome</keyword>
<dbReference type="EMBL" id="AGSI01000004">
    <property type="protein sequence ID" value="EIE25404.1"/>
    <property type="molecule type" value="Genomic_DNA"/>
</dbReference>
<feature type="region of interest" description="Disordered" evidence="1">
    <location>
        <begin position="55"/>
        <end position="103"/>
    </location>
</feature>
<evidence type="ECO:0000313" key="2">
    <source>
        <dbReference type="EMBL" id="EIE25404.1"/>
    </source>
</evidence>
<accession>I0Z435</accession>
<organism evidence="2 3">
    <name type="scientific">Coccomyxa subellipsoidea (strain C-169)</name>
    <name type="common">Green microalga</name>
    <dbReference type="NCBI Taxonomy" id="574566"/>
    <lineage>
        <taxon>Eukaryota</taxon>
        <taxon>Viridiplantae</taxon>
        <taxon>Chlorophyta</taxon>
        <taxon>core chlorophytes</taxon>
        <taxon>Trebouxiophyceae</taxon>
        <taxon>Trebouxiophyceae incertae sedis</taxon>
        <taxon>Coccomyxaceae</taxon>
        <taxon>Coccomyxa</taxon>
        <taxon>Coccomyxa subellipsoidea</taxon>
    </lineage>
</organism>
<dbReference type="Proteomes" id="UP000007264">
    <property type="component" value="Unassembled WGS sequence"/>
</dbReference>
<protein>
    <submittedName>
        <fullName evidence="2">Uncharacterized protein</fullName>
    </submittedName>
</protein>
<dbReference type="GeneID" id="17043406"/>
<evidence type="ECO:0000313" key="3">
    <source>
        <dbReference type="Proteomes" id="UP000007264"/>
    </source>
</evidence>
<reference evidence="2 3" key="1">
    <citation type="journal article" date="2012" name="Genome Biol.">
        <title>The genome of the polar eukaryotic microalga coccomyxa subellipsoidea reveals traits of cold adaptation.</title>
        <authorList>
            <person name="Blanc G."/>
            <person name="Agarkova I."/>
            <person name="Grimwood J."/>
            <person name="Kuo A."/>
            <person name="Brueggeman A."/>
            <person name="Dunigan D."/>
            <person name="Gurnon J."/>
            <person name="Ladunga I."/>
            <person name="Lindquist E."/>
            <person name="Lucas S."/>
            <person name="Pangilinan J."/>
            <person name="Proschold T."/>
            <person name="Salamov A."/>
            <person name="Schmutz J."/>
            <person name="Weeks D."/>
            <person name="Yamada T."/>
            <person name="Claverie J.M."/>
            <person name="Grigoriev I."/>
            <person name="Van Etten J."/>
            <person name="Lomsadze A."/>
            <person name="Borodovsky M."/>
        </authorList>
    </citation>
    <scope>NUCLEOTIDE SEQUENCE [LARGE SCALE GENOMIC DNA]</scope>
    <source>
        <strain evidence="2 3">C-169</strain>
    </source>
</reference>
<dbReference type="AlphaFoldDB" id="I0Z435"/>
<comment type="caution">
    <text evidence="2">The sequence shown here is derived from an EMBL/GenBank/DDBJ whole genome shotgun (WGS) entry which is preliminary data.</text>
</comment>